<organism evidence="2 3">
    <name type="scientific">Cotesia glomerata</name>
    <name type="common">Lepidopteran parasitic wasp</name>
    <name type="synonym">Apanteles glomeratus</name>
    <dbReference type="NCBI Taxonomy" id="32391"/>
    <lineage>
        <taxon>Eukaryota</taxon>
        <taxon>Metazoa</taxon>
        <taxon>Ecdysozoa</taxon>
        <taxon>Arthropoda</taxon>
        <taxon>Hexapoda</taxon>
        <taxon>Insecta</taxon>
        <taxon>Pterygota</taxon>
        <taxon>Neoptera</taxon>
        <taxon>Endopterygota</taxon>
        <taxon>Hymenoptera</taxon>
        <taxon>Apocrita</taxon>
        <taxon>Ichneumonoidea</taxon>
        <taxon>Braconidae</taxon>
        <taxon>Microgastrinae</taxon>
        <taxon>Cotesia</taxon>
    </lineage>
</organism>
<gene>
    <name evidence="2" type="ORF">KQX54_006234</name>
</gene>
<proteinExistence type="predicted"/>
<name>A0AAV7I4E9_COTGL</name>
<dbReference type="EMBL" id="JAHXZJ010002237">
    <property type="protein sequence ID" value="KAH0546064.1"/>
    <property type="molecule type" value="Genomic_DNA"/>
</dbReference>
<dbReference type="AlphaFoldDB" id="A0AAV7I4E9"/>
<protein>
    <submittedName>
        <fullName evidence="2">Uncharacterized protein</fullName>
    </submittedName>
</protein>
<sequence>MSGQNHSNSNGSCVLCDLIAQKTDDRKIITTIIALREAGSSWEASGLRITLDIGSASVCGCGIEATGYPQIKRAVTHPKAGLVSRVFVTRSVVARGTPRVQSARDPSETGQRLSGSLDLCIRAEHPISTAAPAQREAAHRNTEIQTERKIERR</sequence>
<comment type="caution">
    <text evidence="2">The sequence shown here is derived from an EMBL/GenBank/DDBJ whole genome shotgun (WGS) entry which is preliminary data.</text>
</comment>
<evidence type="ECO:0000256" key="1">
    <source>
        <dbReference type="SAM" id="MobiDB-lite"/>
    </source>
</evidence>
<evidence type="ECO:0000313" key="2">
    <source>
        <dbReference type="EMBL" id="KAH0546064.1"/>
    </source>
</evidence>
<evidence type="ECO:0000313" key="3">
    <source>
        <dbReference type="Proteomes" id="UP000826195"/>
    </source>
</evidence>
<accession>A0AAV7I4E9</accession>
<feature type="compositionally biased region" description="Basic and acidic residues" evidence="1">
    <location>
        <begin position="136"/>
        <end position="153"/>
    </location>
</feature>
<reference evidence="2 3" key="1">
    <citation type="journal article" date="2021" name="J. Hered.">
        <title>A chromosome-level genome assembly of the parasitoid wasp, Cotesia glomerata (Hymenoptera: Braconidae).</title>
        <authorList>
            <person name="Pinto B.J."/>
            <person name="Weis J.J."/>
            <person name="Gamble T."/>
            <person name="Ode P.J."/>
            <person name="Paul R."/>
            <person name="Zaspel J.M."/>
        </authorList>
    </citation>
    <scope>NUCLEOTIDE SEQUENCE [LARGE SCALE GENOMIC DNA]</scope>
    <source>
        <strain evidence="2">CgM1</strain>
    </source>
</reference>
<feature type="region of interest" description="Disordered" evidence="1">
    <location>
        <begin position="127"/>
        <end position="153"/>
    </location>
</feature>
<keyword evidence="3" id="KW-1185">Reference proteome</keyword>
<dbReference type="Proteomes" id="UP000826195">
    <property type="component" value="Unassembled WGS sequence"/>
</dbReference>